<evidence type="ECO:0000313" key="1">
    <source>
        <dbReference type="EMBL" id="ERK38204.1"/>
    </source>
</evidence>
<organism evidence="1 2">
    <name type="scientific">Segatella baroniae F0067</name>
    <dbReference type="NCBI Taxonomy" id="1115809"/>
    <lineage>
        <taxon>Bacteria</taxon>
        <taxon>Pseudomonadati</taxon>
        <taxon>Bacteroidota</taxon>
        <taxon>Bacteroidia</taxon>
        <taxon>Bacteroidales</taxon>
        <taxon>Prevotellaceae</taxon>
        <taxon>Segatella</taxon>
    </lineage>
</organism>
<dbReference type="Proteomes" id="UP000016648">
    <property type="component" value="Unassembled WGS sequence"/>
</dbReference>
<dbReference type="PATRIC" id="fig|1115809.3.peg.2550"/>
<dbReference type="PANTHER" id="PTHR47406:SF2">
    <property type="entry name" value="ALPHA GLUCURONIDASE N-TERMINAL DOMAIN-CONTAINING PROTEIN"/>
    <property type="match status" value="1"/>
</dbReference>
<protein>
    <submittedName>
        <fullName evidence="1">Putative lipoprotein</fullName>
    </submittedName>
</protein>
<evidence type="ECO:0000313" key="2">
    <source>
        <dbReference type="Proteomes" id="UP000016648"/>
    </source>
</evidence>
<gene>
    <name evidence="1" type="ORF">HMPREF9135_1064</name>
</gene>
<accession>U2P3C6</accession>
<dbReference type="PANTHER" id="PTHR47406">
    <property type="entry name" value="COAGULATION FACTOR 5/8 TYPE, C-TERMINAL"/>
    <property type="match status" value="1"/>
</dbReference>
<dbReference type="EMBL" id="AWEY01000044">
    <property type="protein sequence ID" value="ERK38204.1"/>
    <property type="molecule type" value="Genomic_DNA"/>
</dbReference>
<comment type="caution">
    <text evidence="1">The sequence shown here is derived from an EMBL/GenBank/DDBJ whole genome shotgun (WGS) entry which is preliminary data.</text>
</comment>
<dbReference type="PROSITE" id="PS51257">
    <property type="entry name" value="PROKAR_LIPOPROTEIN"/>
    <property type="match status" value="1"/>
</dbReference>
<reference evidence="1 2" key="1">
    <citation type="submission" date="2013-08" db="EMBL/GenBank/DDBJ databases">
        <authorList>
            <person name="Durkin A.S."/>
            <person name="Haft D.R."/>
            <person name="McCorrison J."/>
            <person name="Torralba M."/>
            <person name="Gillis M."/>
            <person name="Haft D.H."/>
            <person name="Methe B."/>
            <person name="Sutton G."/>
            <person name="Nelson K.E."/>
        </authorList>
    </citation>
    <scope>NUCLEOTIDE SEQUENCE [LARGE SCALE GENOMIC DNA]</scope>
    <source>
        <strain evidence="1 2">F0067</strain>
    </source>
</reference>
<dbReference type="Pfam" id="PF16126">
    <property type="entry name" value="DUF4838"/>
    <property type="match status" value="1"/>
</dbReference>
<dbReference type="AlphaFoldDB" id="U2P3C6"/>
<proteinExistence type="predicted"/>
<keyword evidence="1" id="KW-0449">Lipoprotein</keyword>
<sequence length="698" mass="78202">MSMPRSSSLSKWRSRLHTPLLLAVLLFLSCSNASQDKELRAFSSYAVTPLDEDDKLDVKWADYLASHLEKRGAVAGLVGSQPGEDALLLRVDLDLSLKEGFSWQWSRSGVLTLRARDQERMLWLQYQAISSIGKADIRFEVGDIPPPSVAIADDGEGDFPFEYRSIYSPSNRNEDLMPILGCGNIDYDWALWGHNLGKALGENLPDDAFALVDGARDHDQFCFSSPEIYGRLEYFVIDQYGEGAADDGQRFAIMPNDNAVVCGCERCKKLGNTAVSASPAVSALIERLARHFPHHLFFTSSYASVKEPPSKTMPANVGVLISAMDLPMANPLPDRARENFSRLVKRWRQTVDRVYVWDYMRNFDDYLTPYPLLSAVRGRLQLYRELGVRGVVFNGSGEDYATFDGMQTFAVAALMLRPDCEVEPLVEAYFGKYFPKSGPQLADYCLQLERSARTLPFYGGIADMAAAGLDPAGFMKFFNALDKASKTIKGDERKRLNKLLTGLNFTVLELQRSPLVRPDKELVATSLENLGGHSYFPDMAQYREAKGSLKDYLAYYAAHPSFVGRPVGLSCANVPQLTDGYVGSPYDYHTNWRVSPSPVDTVRLTCEKPSGSLRVSFLHASRWHIYQPSSVTLWQDGRQLAEARSPQPALNRKSEGFHRVTYTLPLTRVRADRPFELRVSRMEGRGKTTTACDEIEIR</sequence>
<name>U2P3C6_9BACT</name>
<keyword evidence="2" id="KW-1185">Reference proteome</keyword>
<dbReference type="InterPro" id="IPR032287">
    <property type="entry name" value="DUF4838"/>
</dbReference>